<dbReference type="Gene3D" id="1.10.10.10">
    <property type="entry name" value="Winged helix-like DNA-binding domain superfamily/Winged helix DNA-binding domain"/>
    <property type="match status" value="1"/>
</dbReference>
<keyword evidence="3" id="KW-0804">Transcription</keyword>
<dbReference type="Pfam" id="PF12840">
    <property type="entry name" value="HTH_20"/>
    <property type="match status" value="1"/>
</dbReference>
<accession>A0ABW6WXK2</accession>
<keyword evidence="1" id="KW-0805">Transcription regulation</keyword>
<dbReference type="InterPro" id="IPR036388">
    <property type="entry name" value="WH-like_DNA-bd_sf"/>
</dbReference>
<comment type="caution">
    <text evidence="5">The sequence shown here is derived from an EMBL/GenBank/DDBJ whole genome shotgun (WGS) entry which is preliminary data.</text>
</comment>
<proteinExistence type="predicted"/>
<dbReference type="InterPro" id="IPR011991">
    <property type="entry name" value="ArsR-like_HTH"/>
</dbReference>
<keyword evidence="2" id="KW-0238">DNA-binding</keyword>
<dbReference type="RefSeq" id="WP_020511857.1">
    <property type="nucleotide sequence ID" value="NZ_JBIAZU010000011.1"/>
</dbReference>
<protein>
    <submittedName>
        <fullName evidence="5">ArsR/SmtB family transcription factor</fullName>
    </submittedName>
</protein>
<dbReference type="InterPro" id="IPR051081">
    <property type="entry name" value="HTH_MetalResp_TranReg"/>
</dbReference>
<dbReference type="SMART" id="SM00418">
    <property type="entry name" value="HTH_ARSR"/>
    <property type="match status" value="1"/>
</dbReference>
<evidence type="ECO:0000313" key="5">
    <source>
        <dbReference type="EMBL" id="MFF5297345.1"/>
    </source>
</evidence>
<feature type="domain" description="HTH arsR-type" evidence="4">
    <location>
        <begin position="1"/>
        <end position="93"/>
    </location>
</feature>
<dbReference type="PANTHER" id="PTHR33154">
    <property type="entry name" value="TRANSCRIPTIONAL REGULATOR, ARSR FAMILY"/>
    <property type="match status" value="1"/>
</dbReference>
<dbReference type="SUPFAM" id="SSF46785">
    <property type="entry name" value="Winged helix' DNA-binding domain"/>
    <property type="match status" value="1"/>
</dbReference>
<reference evidence="5 6" key="1">
    <citation type="submission" date="2024-10" db="EMBL/GenBank/DDBJ databases">
        <title>The Natural Products Discovery Center: Release of the First 8490 Sequenced Strains for Exploring Actinobacteria Biosynthetic Diversity.</title>
        <authorList>
            <person name="Kalkreuter E."/>
            <person name="Kautsar S.A."/>
            <person name="Yang D."/>
            <person name="Bader C.D."/>
            <person name="Teijaro C.N."/>
            <person name="Fluegel L."/>
            <person name="Davis C.M."/>
            <person name="Simpson J.R."/>
            <person name="Lauterbach L."/>
            <person name="Steele A.D."/>
            <person name="Gui C."/>
            <person name="Meng S."/>
            <person name="Li G."/>
            <person name="Viehrig K."/>
            <person name="Ye F."/>
            <person name="Su P."/>
            <person name="Kiefer A.F."/>
            <person name="Nichols A."/>
            <person name="Cepeda A.J."/>
            <person name="Yan W."/>
            <person name="Fan B."/>
            <person name="Jiang Y."/>
            <person name="Adhikari A."/>
            <person name="Zheng C.-J."/>
            <person name="Schuster L."/>
            <person name="Cowan T.M."/>
            <person name="Smanski M.J."/>
            <person name="Chevrette M.G."/>
            <person name="De Carvalho L.P.S."/>
            <person name="Shen B."/>
        </authorList>
    </citation>
    <scope>NUCLEOTIDE SEQUENCE [LARGE SCALE GENOMIC DNA]</scope>
    <source>
        <strain evidence="5 6">NPDC000087</strain>
    </source>
</reference>
<name>A0ABW6WXK2_9ACTN</name>
<dbReference type="PANTHER" id="PTHR33154:SF33">
    <property type="entry name" value="TRANSCRIPTIONAL REPRESSOR SDPR"/>
    <property type="match status" value="1"/>
</dbReference>
<gene>
    <name evidence="5" type="ORF">ACFY35_48625</name>
</gene>
<evidence type="ECO:0000259" key="4">
    <source>
        <dbReference type="PROSITE" id="PS50987"/>
    </source>
</evidence>
<evidence type="ECO:0000256" key="1">
    <source>
        <dbReference type="ARBA" id="ARBA00023015"/>
    </source>
</evidence>
<evidence type="ECO:0000313" key="6">
    <source>
        <dbReference type="Proteomes" id="UP001602245"/>
    </source>
</evidence>
<sequence length="110" mass="11890">MTHLSATLAALADPSRRALLQRLAHGPATSGQLADLLPISRPATSQHLRVLSAAGLMETTVRGRQHWHALSATGLAEAEHWIRTLIRTWTSAPTLTRTVTSEGGPREQAR</sequence>
<evidence type="ECO:0000256" key="3">
    <source>
        <dbReference type="ARBA" id="ARBA00023163"/>
    </source>
</evidence>
<dbReference type="EMBL" id="JBIAZU010000011">
    <property type="protein sequence ID" value="MFF5297345.1"/>
    <property type="molecule type" value="Genomic_DNA"/>
</dbReference>
<dbReference type="PRINTS" id="PR00778">
    <property type="entry name" value="HTHARSR"/>
</dbReference>
<dbReference type="NCBIfam" id="NF033788">
    <property type="entry name" value="HTH_metalloreg"/>
    <property type="match status" value="1"/>
</dbReference>
<evidence type="ECO:0000256" key="2">
    <source>
        <dbReference type="ARBA" id="ARBA00023125"/>
    </source>
</evidence>
<dbReference type="PROSITE" id="PS50987">
    <property type="entry name" value="HTH_ARSR_2"/>
    <property type="match status" value="1"/>
</dbReference>
<organism evidence="5 6">
    <name type="scientific">Paractinoplanes globisporus</name>
    <dbReference type="NCBI Taxonomy" id="113565"/>
    <lineage>
        <taxon>Bacteria</taxon>
        <taxon>Bacillati</taxon>
        <taxon>Actinomycetota</taxon>
        <taxon>Actinomycetes</taxon>
        <taxon>Micromonosporales</taxon>
        <taxon>Micromonosporaceae</taxon>
        <taxon>Paractinoplanes</taxon>
    </lineage>
</organism>
<dbReference type="InterPro" id="IPR001845">
    <property type="entry name" value="HTH_ArsR_DNA-bd_dom"/>
</dbReference>
<dbReference type="CDD" id="cd00090">
    <property type="entry name" value="HTH_ARSR"/>
    <property type="match status" value="1"/>
</dbReference>
<dbReference type="Proteomes" id="UP001602245">
    <property type="component" value="Unassembled WGS sequence"/>
</dbReference>
<dbReference type="InterPro" id="IPR036390">
    <property type="entry name" value="WH_DNA-bd_sf"/>
</dbReference>
<keyword evidence="6" id="KW-1185">Reference proteome</keyword>